<evidence type="ECO:0000313" key="4">
    <source>
        <dbReference type="EMBL" id="QPZ37744.1"/>
    </source>
</evidence>
<feature type="compositionally biased region" description="Basic and acidic residues" evidence="1">
    <location>
        <begin position="1"/>
        <end position="13"/>
    </location>
</feature>
<sequence>MTPRDDDKHHGEPDPQTGESDLGADWLMSQLDDTGAVNTVDEDEPEPRPAPSDTSEDGSRWSRRRRFRRREQQPDAADAATPPEAADASVTQDADGGAPTRAFDAAVDRAAESPIPPRRTKVDGIFSWGLTPNDAPDPLVEKQAEPQSSSETDAGQVVDGDAIERDEGEPTQAFDPFADRGPEAVSPEEAAIDGRFSSPDAYDRLYDEATLSALGDDDDDDDDDAVDETTAADLPVPKSAVSDEAAPVVPAPIDDAPSPEGDARAEEAVFSEPAEFADDAERAEAEALAEKAGVPLEAETTESPDLGILDLFGGPKRERTPAAAPEAGDEAPITPAPAVTGGTRPSDESETSSRLRALFESTATAPVATNRSTPEAHSEPPRQRPVAAPRGGEGSGGSRGNRPFVLVGLAVVAVLVLGGLFWVGTLIPGMVSASQPEQTESSTPTPTQSIPAEGTLPAGTYAWDQLRGGECLGDYSSPWDEEFTVVDCEGEHDAQLVAVGEMSDAENAAFPGEDELASQIYLKCSDPSVLDLAAAGAYGDVQVQGSYPVTEEQWNDGQRNYYCFVNRSSGDPLTGSLVPAA</sequence>
<feature type="compositionally biased region" description="Basic and acidic residues" evidence="1">
    <location>
        <begin position="279"/>
        <end position="289"/>
    </location>
</feature>
<keyword evidence="2" id="KW-0812">Transmembrane</keyword>
<proteinExistence type="predicted"/>
<dbReference type="EMBL" id="CP061169">
    <property type="protein sequence ID" value="QPZ37744.1"/>
    <property type="molecule type" value="Genomic_DNA"/>
</dbReference>
<feature type="compositionally biased region" description="Low complexity" evidence="1">
    <location>
        <begin position="245"/>
        <end position="256"/>
    </location>
</feature>
<gene>
    <name evidence="4" type="ORF">HCR76_13095</name>
</gene>
<feature type="transmembrane region" description="Helical" evidence="2">
    <location>
        <begin position="404"/>
        <end position="427"/>
    </location>
</feature>
<keyword evidence="5" id="KW-1185">Reference proteome</keyword>
<reference evidence="4 5" key="1">
    <citation type="submission" date="2020-12" db="EMBL/GenBank/DDBJ databases">
        <title>Microbacterium sp. HY060.</title>
        <authorList>
            <person name="Zhou J."/>
        </authorList>
    </citation>
    <scope>NUCLEOTIDE SEQUENCE [LARGE SCALE GENOMIC DNA]</scope>
    <source>
        <strain evidence="4 5">HY60</strain>
    </source>
</reference>
<evidence type="ECO:0000313" key="5">
    <source>
        <dbReference type="Proteomes" id="UP000662814"/>
    </source>
</evidence>
<feature type="compositionally biased region" description="Low complexity" evidence="1">
    <location>
        <begin position="321"/>
        <end position="332"/>
    </location>
</feature>
<evidence type="ECO:0000256" key="2">
    <source>
        <dbReference type="SAM" id="Phobius"/>
    </source>
</evidence>
<protein>
    <submittedName>
        <fullName evidence="4">Septum formation family protein</fullName>
    </submittedName>
</protein>
<feature type="compositionally biased region" description="Low complexity" evidence="1">
    <location>
        <begin position="434"/>
        <end position="449"/>
    </location>
</feature>
<name>A0ABX6YGK5_9MICO</name>
<keyword evidence="2" id="KW-1133">Transmembrane helix</keyword>
<feature type="domain" description="Septum formation-related" evidence="3">
    <location>
        <begin position="469"/>
        <end position="563"/>
    </location>
</feature>
<organism evidence="4 5">
    <name type="scientific">Paramicrobacterium chengjingii</name>
    <dbReference type="NCBI Taxonomy" id="2769067"/>
    <lineage>
        <taxon>Bacteria</taxon>
        <taxon>Bacillati</taxon>
        <taxon>Actinomycetota</taxon>
        <taxon>Actinomycetes</taxon>
        <taxon>Micrococcales</taxon>
        <taxon>Microbacteriaceae</taxon>
        <taxon>Paramicrobacterium</taxon>
    </lineage>
</organism>
<keyword evidence="2" id="KW-0472">Membrane</keyword>
<accession>A0ABX6YGK5</accession>
<feature type="compositionally biased region" description="Acidic residues" evidence="1">
    <location>
        <begin position="215"/>
        <end position="227"/>
    </location>
</feature>
<dbReference type="Proteomes" id="UP000662814">
    <property type="component" value="Chromosome"/>
</dbReference>
<dbReference type="InterPro" id="IPR026004">
    <property type="entry name" value="Septum_form"/>
</dbReference>
<evidence type="ECO:0000259" key="3">
    <source>
        <dbReference type="Pfam" id="PF13845"/>
    </source>
</evidence>
<dbReference type="RefSeq" id="WP_166991257.1">
    <property type="nucleotide sequence ID" value="NZ_CP061169.1"/>
</dbReference>
<feature type="region of interest" description="Disordered" evidence="1">
    <location>
        <begin position="434"/>
        <end position="456"/>
    </location>
</feature>
<dbReference type="Pfam" id="PF13845">
    <property type="entry name" value="Septum_form"/>
    <property type="match status" value="1"/>
</dbReference>
<feature type="region of interest" description="Disordered" evidence="1">
    <location>
        <begin position="1"/>
        <end position="400"/>
    </location>
</feature>
<feature type="compositionally biased region" description="Low complexity" evidence="1">
    <location>
        <begin position="74"/>
        <end position="88"/>
    </location>
</feature>
<feature type="compositionally biased region" description="Polar residues" evidence="1">
    <location>
        <begin position="361"/>
        <end position="373"/>
    </location>
</feature>
<evidence type="ECO:0000256" key="1">
    <source>
        <dbReference type="SAM" id="MobiDB-lite"/>
    </source>
</evidence>